<dbReference type="PROSITE" id="PS51885">
    <property type="entry name" value="NEPRILYSIN"/>
    <property type="match status" value="1"/>
</dbReference>
<feature type="compositionally biased region" description="Low complexity" evidence="8">
    <location>
        <begin position="56"/>
        <end position="66"/>
    </location>
</feature>
<evidence type="ECO:0000256" key="2">
    <source>
        <dbReference type="ARBA" id="ARBA00007357"/>
    </source>
</evidence>
<keyword evidence="3" id="KW-0645">Protease</keyword>
<dbReference type="GO" id="GO:0004222">
    <property type="term" value="F:metalloendopeptidase activity"/>
    <property type="evidence" value="ECO:0007669"/>
    <property type="project" value="InterPro"/>
</dbReference>
<dbReference type="Proteomes" id="UP000821853">
    <property type="component" value="Chromosome 10"/>
</dbReference>
<dbReference type="InterPro" id="IPR000718">
    <property type="entry name" value="Peptidase_M13"/>
</dbReference>
<evidence type="ECO:0000256" key="4">
    <source>
        <dbReference type="ARBA" id="ARBA00022723"/>
    </source>
</evidence>
<dbReference type="OMA" id="MCANDTR"/>
<keyword evidence="9" id="KW-1133">Transmembrane helix</keyword>
<dbReference type="EMBL" id="JABSTR010000002">
    <property type="protein sequence ID" value="KAH9364521.1"/>
    <property type="molecule type" value="Genomic_DNA"/>
</dbReference>
<dbReference type="GO" id="GO:0005886">
    <property type="term" value="C:plasma membrane"/>
    <property type="evidence" value="ECO:0007669"/>
    <property type="project" value="TreeGrafter"/>
</dbReference>
<sequence length="852" mass="94588">MSSPSAFGTLEAAAVAHENGRRNSPTTNTIRGKGLSATASRRRHSSPAQSHHRWPSLGSSTAQSSSLMPSPEEARPHPSSAQPLDPVWPPPNKSLTWILSIPAKEPPLTSRVRNKSPGQQSTTKLAPESSIPSRPLSPGFETPGKSPAMSADNASPSGARKKSVWQSTGLSPSSLKDMDLLLQERTSIPSVTAVQQGTALLQTVSKGRLISVCTGLTVMISILAIFVIWLMLPNLYGKRIYDVLCRSEDCTNHLHRLQRGIDTSTSPCTNFSQYVCGRWKHDLRFHLSKSVLSDMVDVWLSGVEALLRRGAAEFPVASKALAMLESCMTQDGPTTEAVKKFMEDHGLSWPGEPSASEHPLGVMLDLSFNWDVPLWFRMRILPFVEGQQRRRIFFGANKLLPHWNLVFKQQSSFKAYRLYWQQFFRLFAGHSSKDFYALTNYTGAKKFQSLFNRKITIVPKLRDDDVLFFTNKRLLGAVHRLFSNLNFTEIVGHLSWLFVQQYGGMAHPRNALVTIFGDSQTAKEELPRYCAREVEASYKLLVAVLATLTRFSAAQRRGVEELLAAIQKVAATMTSDAGWLDHNTKATAVEKLEKVRTTLWPGETFTSSDELTRVYSSFPENASSFADFWIESRRNLRELFGSPEGYGTQKLSRSYAQPYLSYLHVANLVSISIGALSAPAYYPNGTKAMLYGGFGYWYAKHLLRSVDEDGVKVDPRRRVVTSWVANVTQEAFGARVLRCLGDGDSIFPEIPALEVAFSAFQAARTSGDALVSRNFTEEQIFFLTACHMSCAFSAEDNLYAGDCNKAVRNFKPFAEAFDCPEGSPMNPAKKCNFFSLTRLSALTRSAVRDALS</sequence>
<comment type="similarity">
    <text evidence="2">Belongs to the peptidase M13 family.</text>
</comment>
<evidence type="ECO:0000256" key="1">
    <source>
        <dbReference type="ARBA" id="ARBA00001947"/>
    </source>
</evidence>
<organism evidence="12 13">
    <name type="scientific">Haemaphysalis longicornis</name>
    <name type="common">Bush tick</name>
    <dbReference type="NCBI Taxonomy" id="44386"/>
    <lineage>
        <taxon>Eukaryota</taxon>
        <taxon>Metazoa</taxon>
        <taxon>Ecdysozoa</taxon>
        <taxon>Arthropoda</taxon>
        <taxon>Chelicerata</taxon>
        <taxon>Arachnida</taxon>
        <taxon>Acari</taxon>
        <taxon>Parasitiformes</taxon>
        <taxon>Ixodida</taxon>
        <taxon>Ixodoidea</taxon>
        <taxon>Ixodidae</taxon>
        <taxon>Haemaphysalinae</taxon>
        <taxon>Haemaphysalis</taxon>
    </lineage>
</organism>
<dbReference type="Gene3D" id="3.40.390.10">
    <property type="entry name" value="Collagenase (Catalytic Domain)"/>
    <property type="match status" value="3"/>
</dbReference>
<reference evidence="12 13" key="1">
    <citation type="journal article" date="2020" name="Cell">
        <title>Large-Scale Comparative Analyses of Tick Genomes Elucidate Their Genetic Diversity and Vector Capacities.</title>
        <authorList>
            <consortium name="Tick Genome and Microbiome Consortium (TIGMIC)"/>
            <person name="Jia N."/>
            <person name="Wang J."/>
            <person name="Shi W."/>
            <person name="Du L."/>
            <person name="Sun Y."/>
            <person name="Zhan W."/>
            <person name="Jiang J.F."/>
            <person name="Wang Q."/>
            <person name="Zhang B."/>
            <person name="Ji P."/>
            <person name="Bell-Sakyi L."/>
            <person name="Cui X.M."/>
            <person name="Yuan T.T."/>
            <person name="Jiang B.G."/>
            <person name="Yang W.F."/>
            <person name="Lam T.T."/>
            <person name="Chang Q.C."/>
            <person name="Ding S.J."/>
            <person name="Wang X.J."/>
            <person name="Zhu J.G."/>
            <person name="Ruan X.D."/>
            <person name="Zhao L."/>
            <person name="Wei J.T."/>
            <person name="Ye R.Z."/>
            <person name="Que T.C."/>
            <person name="Du C.H."/>
            <person name="Zhou Y.H."/>
            <person name="Cheng J.X."/>
            <person name="Dai P.F."/>
            <person name="Guo W.B."/>
            <person name="Han X.H."/>
            <person name="Huang E.J."/>
            <person name="Li L.F."/>
            <person name="Wei W."/>
            <person name="Gao Y.C."/>
            <person name="Liu J.Z."/>
            <person name="Shao H.Z."/>
            <person name="Wang X."/>
            <person name="Wang C.C."/>
            <person name="Yang T.C."/>
            <person name="Huo Q.B."/>
            <person name="Li W."/>
            <person name="Chen H.Y."/>
            <person name="Chen S.E."/>
            <person name="Zhou L.G."/>
            <person name="Ni X.B."/>
            <person name="Tian J.H."/>
            <person name="Sheng Y."/>
            <person name="Liu T."/>
            <person name="Pan Y.S."/>
            <person name="Xia L.Y."/>
            <person name="Li J."/>
            <person name="Zhao F."/>
            <person name="Cao W.C."/>
        </authorList>
    </citation>
    <scope>NUCLEOTIDE SEQUENCE [LARGE SCALE GENOMIC DNA]</scope>
    <source>
        <strain evidence="12">HaeL-2018</strain>
    </source>
</reference>
<dbReference type="Pfam" id="PF01431">
    <property type="entry name" value="Peptidase_M13"/>
    <property type="match status" value="1"/>
</dbReference>
<feature type="region of interest" description="Disordered" evidence="8">
    <location>
        <begin position="106"/>
        <end position="171"/>
    </location>
</feature>
<accession>A0A9J6FQJ3</accession>
<dbReference type="InterPro" id="IPR024079">
    <property type="entry name" value="MetalloPept_cat_dom_sf"/>
</dbReference>
<dbReference type="PANTHER" id="PTHR11733">
    <property type="entry name" value="ZINC METALLOPROTEASE FAMILY M13 NEPRILYSIN-RELATED"/>
    <property type="match status" value="1"/>
</dbReference>
<evidence type="ECO:0000313" key="12">
    <source>
        <dbReference type="EMBL" id="KAH9364521.1"/>
    </source>
</evidence>
<keyword evidence="5" id="KW-0378">Hydrolase</keyword>
<dbReference type="Gene3D" id="1.10.1380.10">
    <property type="entry name" value="Neutral endopeptidase , domain2"/>
    <property type="match status" value="2"/>
</dbReference>
<dbReference type="InterPro" id="IPR008753">
    <property type="entry name" value="Peptidase_M13_N"/>
</dbReference>
<dbReference type="PANTHER" id="PTHR11733:SF241">
    <property type="entry name" value="GH26575P-RELATED"/>
    <property type="match status" value="1"/>
</dbReference>
<dbReference type="OrthoDB" id="6504138at2759"/>
<dbReference type="SUPFAM" id="SSF55486">
    <property type="entry name" value="Metalloproteases ('zincins'), catalytic domain"/>
    <property type="match status" value="1"/>
</dbReference>
<protein>
    <submittedName>
        <fullName evidence="12">Uncharacterized protein</fullName>
    </submittedName>
</protein>
<comment type="cofactor">
    <cofactor evidence="1">
        <name>Zn(2+)</name>
        <dbReference type="ChEBI" id="CHEBI:29105"/>
    </cofactor>
</comment>
<evidence type="ECO:0000256" key="5">
    <source>
        <dbReference type="ARBA" id="ARBA00022801"/>
    </source>
</evidence>
<keyword evidence="6" id="KW-0862">Zinc</keyword>
<evidence type="ECO:0000256" key="6">
    <source>
        <dbReference type="ARBA" id="ARBA00022833"/>
    </source>
</evidence>
<feature type="transmembrane region" description="Helical" evidence="9">
    <location>
        <begin position="209"/>
        <end position="232"/>
    </location>
</feature>
<keyword evidence="7" id="KW-0482">Metalloprotease</keyword>
<feature type="domain" description="Peptidase M13 C-terminal" evidence="10">
    <location>
        <begin position="665"/>
        <end position="832"/>
    </location>
</feature>
<keyword evidence="9" id="KW-0472">Membrane</keyword>
<gene>
    <name evidence="12" type="ORF">HPB48_010865</name>
</gene>
<dbReference type="InterPro" id="IPR018497">
    <property type="entry name" value="Peptidase_M13_C"/>
</dbReference>
<evidence type="ECO:0000313" key="13">
    <source>
        <dbReference type="Proteomes" id="UP000821853"/>
    </source>
</evidence>
<keyword evidence="9" id="KW-0812">Transmembrane</keyword>
<dbReference type="Pfam" id="PF05649">
    <property type="entry name" value="Peptidase_M13_N"/>
    <property type="match status" value="1"/>
</dbReference>
<keyword evidence="13" id="KW-1185">Reference proteome</keyword>
<evidence type="ECO:0000256" key="9">
    <source>
        <dbReference type="SAM" id="Phobius"/>
    </source>
</evidence>
<name>A0A9J6FQJ3_HAELO</name>
<comment type="caution">
    <text evidence="12">The sequence shown here is derived from an EMBL/GenBank/DDBJ whole genome shotgun (WGS) entry which is preliminary data.</text>
</comment>
<dbReference type="InterPro" id="IPR042089">
    <property type="entry name" value="Peptidase_M13_dom_2"/>
</dbReference>
<keyword evidence="4" id="KW-0479">Metal-binding</keyword>
<dbReference type="GO" id="GO:0046872">
    <property type="term" value="F:metal ion binding"/>
    <property type="evidence" value="ECO:0007669"/>
    <property type="project" value="UniProtKB-KW"/>
</dbReference>
<dbReference type="VEuPathDB" id="VectorBase:HLOH_059114"/>
<dbReference type="AlphaFoldDB" id="A0A9J6FQJ3"/>
<feature type="region of interest" description="Disordered" evidence="8">
    <location>
        <begin position="1"/>
        <end position="88"/>
    </location>
</feature>
<evidence type="ECO:0000256" key="7">
    <source>
        <dbReference type="ARBA" id="ARBA00023049"/>
    </source>
</evidence>
<feature type="compositionally biased region" description="Basic residues" evidence="8">
    <location>
        <begin position="40"/>
        <end position="54"/>
    </location>
</feature>
<proteinExistence type="inferred from homology"/>
<evidence type="ECO:0000259" key="10">
    <source>
        <dbReference type="Pfam" id="PF01431"/>
    </source>
</evidence>
<evidence type="ECO:0000256" key="8">
    <source>
        <dbReference type="SAM" id="MobiDB-lite"/>
    </source>
</evidence>
<evidence type="ECO:0000256" key="3">
    <source>
        <dbReference type="ARBA" id="ARBA00022670"/>
    </source>
</evidence>
<dbReference type="GO" id="GO:0016485">
    <property type="term" value="P:protein processing"/>
    <property type="evidence" value="ECO:0007669"/>
    <property type="project" value="TreeGrafter"/>
</dbReference>
<feature type="domain" description="Peptidase M13 N-terminal" evidence="11">
    <location>
        <begin position="439"/>
        <end position="596"/>
    </location>
</feature>
<evidence type="ECO:0000259" key="11">
    <source>
        <dbReference type="Pfam" id="PF05649"/>
    </source>
</evidence>